<name>A0A9D1T7B5_9FIRM</name>
<accession>A0A9D1T7B5</accession>
<reference evidence="1" key="2">
    <citation type="journal article" date="2021" name="PeerJ">
        <title>Extensive microbial diversity within the chicken gut microbiome revealed by metagenomics and culture.</title>
        <authorList>
            <person name="Gilroy R."/>
            <person name="Ravi A."/>
            <person name="Getino M."/>
            <person name="Pursley I."/>
            <person name="Horton D.L."/>
            <person name="Alikhan N.F."/>
            <person name="Baker D."/>
            <person name="Gharbi K."/>
            <person name="Hall N."/>
            <person name="Watson M."/>
            <person name="Adriaenssens E.M."/>
            <person name="Foster-Nyarko E."/>
            <person name="Jarju S."/>
            <person name="Secka A."/>
            <person name="Antonio M."/>
            <person name="Oren A."/>
            <person name="Chaudhuri R.R."/>
            <person name="La Ragione R."/>
            <person name="Hildebrand F."/>
            <person name="Pallen M.J."/>
        </authorList>
    </citation>
    <scope>NUCLEOTIDE SEQUENCE</scope>
    <source>
        <strain evidence="1">ChiBcec2-4451</strain>
    </source>
</reference>
<dbReference type="PANTHER" id="PTHR35332">
    <property type="entry name" value="REGULATION OF ENOLASE PROTEIN 1"/>
    <property type="match status" value="1"/>
</dbReference>
<dbReference type="AlphaFoldDB" id="A0A9D1T7B5"/>
<dbReference type="InterPro" id="IPR009784">
    <property type="entry name" value="DUF1349"/>
</dbReference>
<evidence type="ECO:0000313" key="2">
    <source>
        <dbReference type="Proteomes" id="UP000886723"/>
    </source>
</evidence>
<dbReference type="EMBL" id="DVON01000292">
    <property type="protein sequence ID" value="HIV14247.1"/>
    <property type="molecule type" value="Genomic_DNA"/>
</dbReference>
<dbReference type="Gene3D" id="2.60.120.200">
    <property type="match status" value="1"/>
</dbReference>
<sequence length="194" mass="21803">MKFQWLNESEITEKDNRIEITAPAKSDFFRGSADERNGAAPMIAENAPFYYTEIDGDFVLKVRVSLEFKDTYDSACVMVMKDMGCWAKVCYELTDFGTRAAVSVVTKGDSDDANGCNLEGDAAWLKVCRVGNHFTFHYSTDGERFYMMRYFHLPADPVMKVGLLAQAPTGDGGVRIFENLTIEKRTVENIRAGE</sequence>
<organism evidence="1 2">
    <name type="scientific">Candidatus Pullilachnospira stercoravium</name>
    <dbReference type="NCBI Taxonomy" id="2840913"/>
    <lineage>
        <taxon>Bacteria</taxon>
        <taxon>Bacillati</taxon>
        <taxon>Bacillota</taxon>
        <taxon>Clostridia</taxon>
        <taxon>Lachnospirales</taxon>
        <taxon>Lachnospiraceae</taxon>
        <taxon>Lachnospiraceae incertae sedis</taxon>
        <taxon>Candidatus Pullilachnospira</taxon>
    </lineage>
</organism>
<dbReference type="InterPro" id="IPR013320">
    <property type="entry name" value="ConA-like_dom_sf"/>
</dbReference>
<proteinExistence type="predicted"/>
<protein>
    <submittedName>
        <fullName evidence="1">DUF1349 domain-containing protein</fullName>
    </submittedName>
</protein>
<dbReference type="Proteomes" id="UP000886723">
    <property type="component" value="Unassembled WGS sequence"/>
</dbReference>
<dbReference type="PANTHER" id="PTHR35332:SF2">
    <property type="entry name" value="REGULATION OF ENOLASE PROTEIN 1"/>
    <property type="match status" value="1"/>
</dbReference>
<gene>
    <name evidence="1" type="ORF">IAA63_14075</name>
</gene>
<comment type="caution">
    <text evidence="1">The sequence shown here is derived from an EMBL/GenBank/DDBJ whole genome shotgun (WGS) entry which is preliminary data.</text>
</comment>
<reference evidence="1" key="1">
    <citation type="submission" date="2020-10" db="EMBL/GenBank/DDBJ databases">
        <authorList>
            <person name="Gilroy R."/>
        </authorList>
    </citation>
    <scope>NUCLEOTIDE SEQUENCE</scope>
    <source>
        <strain evidence="1">ChiBcec2-4451</strain>
    </source>
</reference>
<dbReference type="SUPFAM" id="SSF49899">
    <property type="entry name" value="Concanavalin A-like lectins/glucanases"/>
    <property type="match status" value="1"/>
</dbReference>
<evidence type="ECO:0000313" key="1">
    <source>
        <dbReference type="EMBL" id="HIV14247.1"/>
    </source>
</evidence>
<dbReference type="Pfam" id="PF07081">
    <property type="entry name" value="DUF1349"/>
    <property type="match status" value="1"/>
</dbReference>